<dbReference type="AlphaFoldDB" id="A0A0F9DHC5"/>
<dbReference type="EMBL" id="LAZR01039381">
    <property type="protein sequence ID" value="KKL17141.1"/>
    <property type="molecule type" value="Genomic_DNA"/>
</dbReference>
<accession>A0A0F9DHC5</accession>
<proteinExistence type="predicted"/>
<protein>
    <submittedName>
        <fullName evidence="1">Uncharacterized protein</fullName>
    </submittedName>
</protein>
<gene>
    <name evidence="1" type="ORF">LCGC14_2488580</name>
</gene>
<organism evidence="1">
    <name type="scientific">marine sediment metagenome</name>
    <dbReference type="NCBI Taxonomy" id="412755"/>
    <lineage>
        <taxon>unclassified sequences</taxon>
        <taxon>metagenomes</taxon>
        <taxon>ecological metagenomes</taxon>
    </lineage>
</organism>
<feature type="non-terminal residue" evidence="1">
    <location>
        <position position="1"/>
    </location>
</feature>
<name>A0A0F9DHC5_9ZZZZ</name>
<reference evidence="1" key="1">
    <citation type="journal article" date="2015" name="Nature">
        <title>Complex archaea that bridge the gap between prokaryotes and eukaryotes.</title>
        <authorList>
            <person name="Spang A."/>
            <person name="Saw J.H."/>
            <person name="Jorgensen S.L."/>
            <person name="Zaremba-Niedzwiedzka K."/>
            <person name="Martijn J."/>
            <person name="Lind A.E."/>
            <person name="van Eijk R."/>
            <person name="Schleper C."/>
            <person name="Guy L."/>
            <person name="Ettema T.J."/>
        </authorList>
    </citation>
    <scope>NUCLEOTIDE SEQUENCE</scope>
</reference>
<sequence>LFFIKHSLNFSKFSFLILNPDAWGCPPKVKSRLEQFFIRSTLFVPEGVLTVP</sequence>
<evidence type="ECO:0000313" key="1">
    <source>
        <dbReference type="EMBL" id="KKL17141.1"/>
    </source>
</evidence>
<comment type="caution">
    <text evidence="1">The sequence shown here is derived from an EMBL/GenBank/DDBJ whole genome shotgun (WGS) entry which is preliminary data.</text>
</comment>